<reference evidence="1" key="1">
    <citation type="submission" date="2015-12" db="EMBL/GenBank/DDBJ databases">
        <title>Gene expression during late stages of embryo sac development: a critical building block for successful pollen-pistil interactions.</title>
        <authorList>
            <person name="Liu Y."/>
            <person name="Joly V."/>
            <person name="Sabar M."/>
            <person name="Matton D.P."/>
        </authorList>
    </citation>
    <scope>NUCLEOTIDE SEQUENCE</scope>
</reference>
<organism evidence="1">
    <name type="scientific">Solanum chacoense</name>
    <name type="common">Chaco potato</name>
    <dbReference type="NCBI Taxonomy" id="4108"/>
    <lineage>
        <taxon>Eukaryota</taxon>
        <taxon>Viridiplantae</taxon>
        <taxon>Streptophyta</taxon>
        <taxon>Embryophyta</taxon>
        <taxon>Tracheophyta</taxon>
        <taxon>Spermatophyta</taxon>
        <taxon>Magnoliopsida</taxon>
        <taxon>eudicotyledons</taxon>
        <taxon>Gunneridae</taxon>
        <taxon>Pentapetalae</taxon>
        <taxon>asterids</taxon>
        <taxon>lamiids</taxon>
        <taxon>Solanales</taxon>
        <taxon>Solanaceae</taxon>
        <taxon>Solanoideae</taxon>
        <taxon>Solaneae</taxon>
        <taxon>Solanum</taxon>
    </lineage>
</organism>
<protein>
    <submittedName>
        <fullName evidence="1">Putative ovule protein</fullName>
    </submittedName>
</protein>
<sequence>SHANLFSVSEISHESSQVSTQIVDPCIQMKQIVSISTNTSKCHPSHWKKTTSMLLVGLNNQSMNLGK</sequence>
<dbReference type="AlphaFoldDB" id="A0A0V0HC05"/>
<feature type="non-terminal residue" evidence="1">
    <location>
        <position position="1"/>
    </location>
</feature>
<accession>A0A0V0HC05</accession>
<proteinExistence type="predicted"/>
<evidence type="ECO:0000313" key="1">
    <source>
        <dbReference type="EMBL" id="JAP17715.1"/>
    </source>
</evidence>
<name>A0A0V0HC05_SOLCH</name>
<dbReference type="EMBL" id="GEDG01022182">
    <property type="protein sequence ID" value="JAP17715.1"/>
    <property type="molecule type" value="Transcribed_RNA"/>
</dbReference>